<proteinExistence type="predicted"/>
<dbReference type="RefSeq" id="WP_264516076.1">
    <property type="nucleotide sequence ID" value="NZ_JAPDDR010000016.1"/>
</dbReference>
<accession>A0ABT3GAI5</accession>
<sequence length="262" mass="28407">MSIRPADIHPDEWVEEKVVTGKQRLLEARNEIESAVVEHPLRSVGIGFGIGYLARSLPIGRVLVGVVRLAAPVVPYALLAVGAARAYEILRSDRNPDRALPFRGARPAGPVALDPVDVCINSCNKLLRGELSAIDTYTQAIAKFGVGADRDTLRHLLAVHEDSASRLRQHIMEMGGQPSFDSGIWGDFAKAVEGTALALGESPALAALQAGEEHGVREYEAALEDPQVMEDIKSAIRQHNLPRAHENINTLLRLKAKEVSVL</sequence>
<feature type="domain" description="DUF2383" evidence="1">
    <location>
        <begin position="120"/>
        <end position="225"/>
    </location>
</feature>
<dbReference type="InterPro" id="IPR012347">
    <property type="entry name" value="Ferritin-like"/>
</dbReference>
<evidence type="ECO:0000259" key="1">
    <source>
        <dbReference type="Pfam" id="PF09537"/>
    </source>
</evidence>
<dbReference type="InterPro" id="IPR009078">
    <property type="entry name" value="Ferritin-like_SF"/>
</dbReference>
<dbReference type="InterPro" id="IPR019052">
    <property type="entry name" value="DUF2383"/>
</dbReference>
<evidence type="ECO:0000313" key="2">
    <source>
        <dbReference type="EMBL" id="MCW1916499.1"/>
    </source>
</evidence>
<dbReference type="Proteomes" id="UP001165653">
    <property type="component" value="Unassembled WGS sequence"/>
</dbReference>
<dbReference type="Pfam" id="PF09537">
    <property type="entry name" value="DUF2383"/>
    <property type="match status" value="1"/>
</dbReference>
<organism evidence="2 3">
    <name type="scientific">Luteolibacter rhizosphaerae</name>
    <dbReference type="NCBI Taxonomy" id="2989719"/>
    <lineage>
        <taxon>Bacteria</taxon>
        <taxon>Pseudomonadati</taxon>
        <taxon>Verrucomicrobiota</taxon>
        <taxon>Verrucomicrobiia</taxon>
        <taxon>Verrucomicrobiales</taxon>
        <taxon>Verrucomicrobiaceae</taxon>
        <taxon>Luteolibacter</taxon>
    </lineage>
</organism>
<dbReference type="CDD" id="cd00657">
    <property type="entry name" value="Ferritin_like"/>
    <property type="match status" value="1"/>
</dbReference>
<gene>
    <name evidence="2" type="ORF">OJ996_23125</name>
</gene>
<keyword evidence="3" id="KW-1185">Reference proteome</keyword>
<comment type="caution">
    <text evidence="2">The sequence shown here is derived from an EMBL/GenBank/DDBJ whole genome shotgun (WGS) entry which is preliminary data.</text>
</comment>
<dbReference type="EMBL" id="JAPDDR010000016">
    <property type="protein sequence ID" value="MCW1916499.1"/>
    <property type="molecule type" value="Genomic_DNA"/>
</dbReference>
<dbReference type="Gene3D" id="1.20.1260.10">
    <property type="match status" value="1"/>
</dbReference>
<reference evidence="2" key="1">
    <citation type="submission" date="2022-10" db="EMBL/GenBank/DDBJ databases">
        <title>Luteolibacter sp. GHJ8, whole genome shotgun sequencing project.</title>
        <authorList>
            <person name="Zhao G."/>
            <person name="Shen L."/>
        </authorList>
    </citation>
    <scope>NUCLEOTIDE SEQUENCE</scope>
    <source>
        <strain evidence="2">GHJ8</strain>
    </source>
</reference>
<dbReference type="SUPFAM" id="SSF47240">
    <property type="entry name" value="Ferritin-like"/>
    <property type="match status" value="1"/>
</dbReference>
<protein>
    <submittedName>
        <fullName evidence="2">PA2169 family four-helix-bundle protein</fullName>
    </submittedName>
</protein>
<evidence type="ECO:0000313" key="3">
    <source>
        <dbReference type="Proteomes" id="UP001165653"/>
    </source>
</evidence>
<name>A0ABT3GAI5_9BACT</name>